<dbReference type="RefSeq" id="WP_369610655.1">
    <property type="nucleotide sequence ID" value="NZ_AP031322.1"/>
</dbReference>
<dbReference type="Gene3D" id="3.90.79.10">
    <property type="entry name" value="Nucleoside Triphosphate Pyrophosphohydrolase"/>
    <property type="match status" value="1"/>
</dbReference>
<dbReference type="PROSITE" id="PS00893">
    <property type="entry name" value="NUDIX_BOX"/>
    <property type="match status" value="1"/>
</dbReference>
<dbReference type="GO" id="GO:0008413">
    <property type="term" value="F:8-oxo-7,8-dihydroguanosine triphosphate pyrophosphatase activity"/>
    <property type="evidence" value="ECO:0007669"/>
    <property type="project" value="TreeGrafter"/>
</dbReference>
<dbReference type="Pfam" id="PF00293">
    <property type="entry name" value="NUDIX"/>
    <property type="match status" value="1"/>
</dbReference>
<dbReference type="InterPro" id="IPR015797">
    <property type="entry name" value="NUDIX_hydrolase-like_dom_sf"/>
</dbReference>
<dbReference type="EMBL" id="AP031322">
    <property type="protein sequence ID" value="BFH72428.1"/>
    <property type="molecule type" value="Genomic_DNA"/>
</dbReference>
<evidence type="ECO:0000259" key="6">
    <source>
        <dbReference type="PROSITE" id="PS51462"/>
    </source>
</evidence>
<dbReference type="InterPro" id="IPR020084">
    <property type="entry name" value="NUDIX_hydrolase_CS"/>
</dbReference>
<dbReference type="GO" id="GO:0046872">
    <property type="term" value="F:metal ion binding"/>
    <property type="evidence" value="ECO:0007669"/>
    <property type="project" value="UniProtKB-KW"/>
</dbReference>
<dbReference type="CDD" id="cd03427">
    <property type="entry name" value="NUDIX_MTH1_Nudt1"/>
    <property type="match status" value="1"/>
</dbReference>
<keyword evidence="4" id="KW-0378">Hydrolase</keyword>
<evidence type="ECO:0000256" key="4">
    <source>
        <dbReference type="ARBA" id="ARBA00022801"/>
    </source>
</evidence>
<gene>
    <name evidence="7" type="ORF">SJAV_03720</name>
</gene>
<dbReference type="PANTHER" id="PTHR43758">
    <property type="entry name" value="7,8-DIHYDRO-8-OXOGUANINE TRIPHOSPHATASE"/>
    <property type="match status" value="1"/>
</dbReference>
<evidence type="ECO:0000256" key="3">
    <source>
        <dbReference type="ARBA" id="ARBA00022723"/>
    </source>
</evidence>
<dbReference type="PROSITE" id="PS51462">
    <property type="entry name" value="NUDIX"/>
    <property type="match status" value="1"/>
</dbReference>
<dbReference type="AlphaFoldDB" id="A0AAT9GNY8"/>
<organism evidence="7">
    <name type="scientific">Sulfurisphaera javensis</name>
    <dbReference type="NCBI Taxonomy" id="2049879"/>
    <lineage>
        <taxon>Archaea</taxon>
        <taxon>Thermoproteota</taxon>
        <taxon>Thermoprotei</taxon>
        <taxon>Sulfolobales</taxon>
        <taxon>Sulfolobaceae</taxon>
        <taxon>Sulfurisphaera</taxon>
    </lineage>
</organism>
<dbReference type="KEGG" id="sjv:SJAV_03720"/>
<proteinExistence type="inferred from homology"/>
<accession>A0AAT9GNY8</accession>
<keyword evidence="3" id="KW-0479">Metal-binding</keyword>
<feature type="domain" description="Nudix hydrolase" evidence="6">
    <location>
        <begin position="1"/>
        <end position="132"/>
    </location>
</feature>
<comment type="similarity">
    <text evidence="2">Belongs to the Nudix hydrolase family.</text>
</comment>
<evidence type="ECO:0000256" key="1">
    <source>
        <dbReference type="ARBA" id="ARBA00001946"/>
    </source>
</evidence>
<comment type="cofactor">
    <cofactor evidence="1">
        <name>Mg(2+)</name>
        <dbReference type="ChEBI" id="CHEBI:18420"/>
    </cofactor>
</comment>
<dbReference type="SUPFAM" id="SSF55811">
    <property type="entry name" value="Nudix"/>
    <property type="match status" value="1"/>
</dbReference>
<dbReference type="GO" id="GO:0005737">
    <property type="term" value="C:cytoplasm"/>
    <property type="evidence" value="ECO:0007669"/>
    <property type="project" value="TreeGrafter"/>
</dbReference>
<evidence type="ECO:0000256" key="2">
    <source>
        <dbReference type="ARBA" id="ARBA00005582"/>
    </source>
</evidence>
<sequence length="150" mass="17645">MKTCLVIIKKNDFFLFIRKLRGLGKGFITFPGGKIEENESEKDCAVRETKEEIGIKIVELIQVAKIDFYLEDKLAEEMTVFISSKFEGIPTETDEAIPMWLNYVPYEEMWEDDRIWLPLVLEEKKIYCKFTFSDNWKKFLGGNCNLCEFT</sequence>
<evidence type="ECO:0000256" key="5">
    <source>
        <dbReference type="ARBA" id="ARBA00022842"/>
    </source>
</evidence>
<dbReference type="GO" id="GO:0042262">
    <property type="term" value="P:DNA protection"/>
    <property type="evidence" value="ECO:0007669"/>
    <property type="project" value="TreeGrafter"/>
</dbReference>
<reference evidence="7" key="1">
    <citation type="submission" date="2024-03" db="EMBL/GenBank/DDBJ databases">
        <title>Complete genome sequence of Sulfurisphaera javensis strain KD-1.</title>
        <authorList>
            <person name="Sakai H."/>
            <person name="Nur N."/>
            <person name="Suwanto A."/>
            <person name="Kurosawa N."/>
        </authorList>
    </citation>
    <scope>NUCLEOTIDE SEQUENCE</scope>
    <source>
        <strain evidence="7">KD-1</strain>
    </source>
</reference>
<dbReference type="PANTHER" id="PTHR43758:SF2">
    <property type="entry name" value="OXIDIZED PURINE NUCLEOSIDE TRIPHOSPHATE HYDROLASE"/>
    <property type="match status" value="1"/>
</dbReference>
<protein>
    <submittedName>
        <fullName evidence="7">8-oxo-dGTP diphosphatase</fullName>
    </submittedName>
</protein>
<evidence type="ECO:0000313" key="7">
    <source>
        <dbReference type="EMBL" id="BFH72428.1"/>
    </source>
</evidence>
<dbReference type="InterPro" id="IPR000086">
    <property type="entry name" value="NUDIX_hydrolase_dom"/>
</dbReference>
<name>A0AAT9GNY8_9CREN</name>
<dbReference type="GeneID" id="92353301"/>
<keyword evidence="5" id="KW-0460">Magnesium</keyword>